<feature type="transmembrane region" description="Helical" evidence="7">
    <location>
        <begin position="384"/>
        <end position="407"/>
    </location>
</feature>
<evidence type="ECO:0000256" key="4">
    <source>
        <dbReference type="ARBA" id="ARBA00022692"/>
    </source>
</evidence>
<feature type="transmembrane region" description="Helical" evidence="7">
    <location>
        <begin position="230"/>
        <end position="252"/>
    </location>
</feature>
<proteinExistence type="predicted"/>
<evidence type="ECO:0000259" key="8">
    <source>
        <dbReference type="PROSITE" id="PS50850"/>
    </source>
</evidence>
<feature type="transmembrane region" description="Helical" evidence="7">
    <location>
        <begin position="12"/>
        <end position="35"/>
    </location>
</feature>
<dbReference type="GO" id="GO:0022857">
    <property type="term" value="F:transmembrane transporter activity"/>
    <property type="evidence" value="ECO:0007669"/>
    <property type="project" value="InterPro"/>
</dbReference>
<dbReference type="RefSeq" id="WP_197007345.1">
    <property type="nucleotide sequence ID" value="NZ_BONS01000019.1"/>
</dbReference>
<dbReference type="Gene3D" id="1.20.1250.20">
    <property type="entry name" value="MFS general substrate transporter like domains"/>
    <property type="match status" value="1"/>
</dbReference>
<evidence type="ECO:0000313" key="10">
    <source>
        <dbReference type="Proteomes" id="UP000622552"/>
    </source>
</evidence>
<name>A0A8J7GP77_9ACTN</name>
<dbReference type="SUPFAM" id="SSF103473">
    <property type="entry name" value="MFS general substrate transporter"/>
    <property type="match status" value="1"/>
</dbReference>
<dbReference type="InterPro" id="IPR036259">
    <property type="entry name" value="MFS_trans_sf"/>
</dbReference>
<comment type="subcellular location">
    <subcellularLocation>
        <location evidence="1">Cell inner membrane</location>
        <topology evidence="1">Multi-pass membrane protein</topology>
    </subcellularLocation>
</comment>
<feature type="domain" description="Major facilitator superfamily (MFS) profile" evidence="8">
    <location>
        <begin position="227"/>
        <end position="432"/>
    </location>
</feature>
<dbReference type="EMBL" id="JADOUF010000001">
    <property type="protein sequence ID" value="MBG6140842.1"/>
    <property type="molecule type" value="Genomic_DNA"/>
</dbReference>
<protein>
    <submittedName>
        <fullName evidence="9">MFS family permease</fullName>
    </submittedName>
</protein>
<evidence type="ECO:0000313" key="9">
    <source>
        <dbReference type="EMBL" id="MBG6140842.1"/>
    </source>
</evidence>
<evidence type="ECO:0000256" key="7">
    <source>
        <dbReference type="SAM" id="Phobius"/>
    </source>
</evidence>
<dbReference type="Pfam" id="PF05977">
    <property type="entry name" value="MFS_3"/>
    <property type="match status" value="1"/>
</dbReference>
<dbReference type="Proteomes" id="UP000622552">
    <property type="component" value="Unassembled WGS sequence"/>
</dbReference>
<feature type="transmembrane region" description="Helical" evidence="7">
    <location>
        <begin position="47"/>
        <end position="71"/>
    </location>
</feature>
<accession>A0A8J7GP77</accession>
<feature type="transmembrane region" description="Helical" evidence="7">
    <location>
        <begin position="323"/>
        <end position="344"/>
    </location>
</feature>
<dbReference type="InterPro" id="IPR020846">
    <property type="entry name" value="MFS_dom"/>
</dbReference>
<evidence type="ECO:0000256" key="5">
    <source>
        <dbReference type="ARBA" id="ARBA00022989"/>
    </source>
</evidence>
<feature type="transmembrane region" description="Helical" evidence="7">
    <location>
        <begin position="356"/>
        <end position="378"/>
    </location>
</feature>
<organism evidence="9 10">
    <name type="scientific">Longispora fulva</name>
    <dbReference type="NCBI Taxonomy" id="619741"/>
    <lineage>
        <taxon>Bacteria</taxon>
        <taxon>Bacillati</taxon>
        <taxon>Actinomycetota</taxon>
        <taxon>Actinomycetes</taxon>
        <taxon>Micromonosporales</taxon>
        <taxon>Micromonosporaceae</taxon>
        <taxon>Longispora</taxon>
    </lineage>
</organism>
<keyword evidence="6 7" id="KW-0472">Membrane</keyword>
<reference evidence="9" key="1">
    <citation type="submission" date="2020-11" db="EMBL/GenBank/DDBJ databases">
        <title>Sequencing the genomes of 1000 actinobacteria strains.</title>
        <authorList>
            <person name="Klenk H.-P."/>
        </authorList>
    </citation>
    <scope>NUCLEOTIDE SEQUENCE</scope>
    <source>
        <strain evidence="9">DSM 45356</strain>
    </source>
</reference>
<gene>
    <name evidence="9" type="ORF">IW245_007036</name>
</gene>
<dbReference type="PANTHER" id="PTHR23513:SF9">
    <property type="entry name" value="ENTEROBACTIN EXPORTER ENTS"/>
    <property type="match status" value="1"/>
</dbReference>
<dbReference type="PROSITE" id="PS50850">
    <property type="entry name" value="MFS"/>
    <property type="match status" value="1"/>
</dbReference>
<keyword evidence="4 7" id="KW-0812">Transmembrane</keyword>
<evidence type="ECO:0000256" key="3">
    <source>
        <dbReference type="ARBA" id="ARBA00022475"/>
    </source>
</evidence>
<feature type="transmembrane region" description="Helical" evidence="7">
    <location>
        <begin position="264"/>
        <end position="287"/>
    </location>
</feature>
<keyword evidence="10" id="KW-1185">Reference proteome</keyword>
<evidence type="ECO:0000256" key="1">
    <source>
        <dbReference type="ARBA" id="ARBA00004429"/>
    </source>
</evidence>
<feature type="transmembrane region" description="Helical" evidence="7">
    <location>
        <begin position="294"/>
        <end position="311"/>
    </location>
</feature>
<dbReference type="InterPro" id="IPR010290">
    <property type="entry name" value="TM_effector"/>
</dbReference>
<dbReference type="PANTHER" id="PTHR23513">
    <property type="entry name" value="INTEGRAL MEMBRANE EFFLUX PROTEIN-RELATED"/>
    <property type="match status" value="1"/>
</dbReference>
<feature type="transmembrane region" description="Helical" evidence="7">
    <location>
        <begin position="163"/>
        <end position="189"/>
    </location>
</feature>
<keyword evidence="5 7" id="KW-1133">Transmembrane helix</keyword>
<dbReference type="GO" id="GO:0005886">
    <property type="term" value="C:plasma membrane"/>
    <property type="evidence" value="ECO:0007669"/>
    <property type="project" value="UniProtKB-SubCell"/>
</dbReference>
<comment type="caution">
    <text evidence="9">The sequence shown here is derived from an EMBL/GenBank/DDBJ whole genome shotgun (WGS) entry which is preliminary data.</text>
</comment>
<evidence type="ECO:0000256" key="6">
    <source>
        <dbReference type="ARBA" id="ARBA00023136"/>
    </source>
</evidence>
<sequence length="432" mass="44843">MQKGSLSLFRRRGFALLWTSGLISFTGDWLLMVALPIYVLKLTGSPAAMAGSVVASVTARLLFGTVAGVFVDRWDRKTVMIVGNLLQAAAMVPLTLVHNARAVPIVYCVVFLQGVIGQFTQPAEGAMLPRLVDSGDLTAANAMNALNNNLARLVGPALGGLSAAYLGLGGSALINGASFLVAAALVAAIPGRHRADAVVDSATGAPEERHFGREFTGGLALIRRSRVLSVLLLVLTIGAIGEGIMMSTFAIFVDVGLHGGAQEFGWLMSSQAVGGILGGLAGGWFAARWTPLRLLIVGLMVFGLVDLAIFTLPRFTPSMAPQIGLWVLVGVPAAVAMAALMTIIQQETPDAFMGRVFAVIGVLMAAGSLVGAGLAGAFTDRLGVVNILTVQAFSWFLAGVLVAVILWGHVRQPAERPDAESPAPVGEPAEAA</sequence>
<keyword evidence="2" id="KW-0813">Transport</keyword>
<evidence type="ECO:0000256" key="2">
    <source>
        <dbReference type="ARBA" id="ARBA00022448"/>
    </source>
</evidence>
<dbReference type="AlphaFoldDB" id="A0A8J7GP77"/>
<keyword evidence="3" id="KW-1003">Cell membrane</keyword>
<dbReference type="CDD" id="cd06173">
    <property type="entry name" value="MFS_MefA_like"/>
    <property type="match status" value="1"/>
</dbReference>